<dbReference type="AlphaFoldDB" id="A0A401UP36"/>
<evidence type="ECO:0000313" key="2">
    <source>
        <dbReference type="EMBL" id="GCD11305.1"/>
    </source>
</evidence>
<dbReference type="InterPro" id="IPR053959">
    <property type="entry name" value="YvlB/LiaX_N"/>
</dbReference>
<keyword evidence="3" id="KW-1185">Reference proteome</keyword>
<reference evidence="2 3" key="1">
    <citation type="submission" date="2018-11" db="EMBL/GenBank/DDBJ databases">
        <title>Genome sequencing and assembly of Clostridium tagluense strain A121.</title>
        <authorList>
            <person name="Murakami T."/>
            <person name="Segawa T."/>
            <person name="Shcherbakova V.A."/>
            <person name="Mori H."/>
            <person name="Yoshimura Y."/>
        </authorList>
    </citation>
    <scope>NUCLEOTIDE SEQUENCE [LARGE SCALE GENOMIC DNA]</scope>
    <source>
        <strain evidence="2 3">A121</strain>
    </source>
</reference>
<dbReference type="Proteomes" id="UP000287872">
    <property type="component" value="Unassembled WGS sequence"/>
</dbReference>
<dbReference type="EMBL" id="BHYK01000016">
    <property type="protein sequence ID" value="GCD11305.1"/>
    <property type="molecule type" value="Genomic_DNA"/>
</dbReference>
<dbReference type="RefSeq" id="WP_125002997.1">
    <property type="nucleotide sequence ID" value="NZ_BHYK01000016.1"/>
</dbReference>
<sequence>MNEEMSRILKMVEEGKIDSEKAMQLIEALKGESKEFITLDKPQPDNSHSNSKFKVKMLRIKVRSNDNDIVNINLPLKFVSGMIKTFGRIPNINVNGMDDIEMDAMTQTILEAIDGGIGGKIVDIKTGDGDTVEIVIE</sequence>
<accession>A0A401UP36</accession>
<protein>
    <recommendedName>
        <fullName evidence="1">YvlB/LiaX N-terminal domain-containing protein</fullName>
    </recommendedName>
</protein>
<dbReference type="Pfam" id="PF22746">
    <property type="entry name" value="SHOCT-like_DUF2089-C"/>
    <property type="match status" value="1"/>
</dbReference>
<gene>
    <name evidence="2" type="ORF">Ctaglu_29280</name>
</gene>
<dbReference type="OrthoDB" id="9808584at2"/>
<evidence type="ECO:0000313" key="3">
    <source>
        <dbReference type="Proteomes" id="UP000287872"/>
    </source>
</evidence>
<evidence type="ECO:0000259" key="1">
    <source>
        <dbReference type="Pfam" id="PF22746"/>
    </source>
</evidence>
<feature type="domain" description="YvlB/LiaX N-terminal" evidence="1">
    <location>
        <begin position="3"/>
        <end position="34"/>
    </location>
</feature>
<name>A0A401UP36_9CLOT</name>
<organism evidence="2 3">
    <name type="scientific">Clostridium tagluense</name>
    <dbReference type="NCBI Taxonomy" id="360422"/>
    <lineage>
        <taxon>Bacteria</taxon>
        <taxon>Bacillati</taxon>
        <taxon>Bacillota</taxon>
        <taxon>Clostridia</taxon>
        <taxon>Eubacteriales</taxon>
        <taxon>Clostridiaceae</taxon>
        <taxon>Clostridium</taxon>
    </lineage>
</organism>
<proteinExistence type="predicted"/>
<comment type="caution">
    <text evidence="2">The sequence shown here is derived from an EMBL/GenBank/DDBJ whole genome shotgun (WGS) entry which is preliminary data.</text>
</comment>